<comment type="caution">
    <text evidence="4">The sequence shown here is derived from an EMBL/GenBank/DDBJ whole genome shotgun (WGS) entry which is preliminary data.</text>
</comment>
<name>A0ABQ8SE61_PERAM</name>
<comment type="similarity">
    <text evidence="1">Belongs to the UDP-glycosyltransferase family.</text>
</comment>
<organism evidence="4 5">
    <name type="scientific">Periplaneta americana</name>
    <name type="common">American cockroach</name>
    <name type="synonym">Blatta americana</name>
    <dbReference type="NCBI Taxonomy" id="6978"/>
    <lineage>
        <taxon>Eukaryota</taxon>
        <taxon>Metazoa</taxon>
        <taxon>Ecdysozoa</taxon>
        <taxon>Arthropoda</taxon>
        <taxon>Hexapoda</taxon>
        <taxon>Insecta</taxon>
        <taxon>Pterygota</taxon>
        <taxon>Neoptera</taxon>
        <taxon>Polyneoptera</taxon>
        <taxon>Dictyoptera</taxon>
        <taxon>Blattodea</taxon>
        <taxon>Blattoidea</taxon>
        <taxon>Blattidae</taxon>
        <taxon>Blattinae</taxon>
        <taxon>Periplaneta</taxon>
    </lineage>
</organism>
<evidence type="ECO:0000256" key="2">
    <source>
        <dbReference type="ARBA" id="ARBA00022676"/>
    </source>
</evidence>
<evidence type="ECO:0000313" key="5">
    <source>
        <dbReference type="Proteomes" id="UP001148838"/>
    </source>
</evidence>
<dbReference type="SUPFAM" id="SSF53756">
    <property type="entry name" value="UDP-Glycosyltransferase/glycogen phosphorylase"/>
    <property type="match status" value="2"/>
</dbReference>
<keyword evidence="2" id="KW-0328">Glycosyltransferase</keyword>
<sequence>MEAIAEEFIKMDMPSFVDIQRNVSIFLANTVFGLEDARPLTPNMIPIGGMHIKEKPDPLPKDLQKYLDEAKEGFIYFSLGSNLRSDTLTLRKRQALLDAFAELPQRILWKFESENIPGIPPNVKISKWLPQSDILAHPNIRMFITHCGKMSTSEATYRGVPVVGVPFFVDQMSNMQKIIRKGMGVYLDHHTMTKESVLIAIREILNNASYEANSKKMSELFRDHPNSALDRAVFWTEYVIRHQGAPHLRSAGAQLYCYFIKEHIIANTRQLKGTNILIENDFAKEIREKRKKLIPILKEARGQDFASGREKGTMWTEVLLLATLQFMSTGLQGAESARILSLLNAASPSHYIFNRPLIIALANRGHQVTVVSPDAGKDNVPNLTNIKLEGIYDTLNDGFDFESFGDISDMAIITSMFEWMDFICRKEFESDGAKKLINYPSGAQFDLIIVEAGWAECFYGFIHKFGSPPVVAISPYGLTPWITAALGAPDNPSYMPVSILPYSSSMTFKQKIYNTFIHYYYLYKYQYGHMPNMEAMAKEFIKLDMPSFVDIQRNFSLFLANTIFGLEDARPLTPNMIPIGGMHIKEKPDPLPKDLQKYLDEAKDGFIYFSLGSNLRSDTLTLRKRQALLDAFAELPQRILWKFESENLPGMPPNVKISKWLPQSDILAHPNIRMFISHCGKISTSEATYRGVPIVGVPFYVDQLFNIQKIIRKGMGVYLDQHTMTKESVLKAIREILNNASYEANSKKMSQMFRDHPNSALDRAVFWTEYVIRHQGAPHLRSAGAQLYWGADCNSDHYLVIGELRERLSVAKRVEQQANISRFNILKLKDEETEQRYQVEISNRFAALATADEAEEELDVNSVWNNIRDNIKIAAEQSIGYHETKKKKPWFDEDCCIAVERRKQAKLKFLQDPVEEKRDNYFNERREASRTLRNKKRGYLKEKLNEVETNSKNKNIRDLYKGIKEFKNGYQPRVNVIKDENGDLLADSPSVLNRWKNYFVQLLNVHRPNRSDRDEIDIQTAEPFIPEPTLSEVEIEIENLKKYKSPGIDQIPAELIQEGGSALYSEIYKLALAIWEKEIVQNNERSP</sequence>
<gene>
    <name evidence="4" type="ORF">ANN_20523</name>
</gene>
<protein>
    <recommendedName>
        <fullName evidence="6">UDP-glycosyltransferase</fullName>
    </recommendedName>
</protein>
<accession>A0ABQ8SE61</accession>
<dbReference type="InterPro" id="IPR050271">
    <property type="entry name" value="UDP-glycosyltransferase"/>
</dbReference>
<evidence type="ECO:0000256" key="3">
    <source>
        <dbReference type="ARBA" id="ARBA00022679"/>
    </source>
</evidence>
<evidence type="ECO:0000313" key="4">
    <source>
        <dbReference type="EMBL" id="KAJ4431917.1"/>
    </source>
</evidence>
<evidence type="ECO:0000256" key="1">
    <source>
        <dbReference type="ARBA" id="ARBA00009995"/>
    </source>
</evidence>
<dbReference type="PANTHER" id="PTHR48043:SF159">
    <property type="entry name" value="EG:EG0003.4 PROTEIN-RELATED"/>
    <property type="match status" value="1"/>
</dbReference>
<keyword evidence="5" id="KW-1185">Reference proteome</keyword>
<dbReference type="PANTHER" id="PTHR48043">
    <property type="entry name" value="EG:EG0003.4 PROTEIN-RELATED"/>
    <property type="match status" value="1"/>
</dbReference>
<dbReference type="Pfam" id="PF00201">
    <property type="entry name" value="UDPGT"/>
    <property type="match status" value="2"/>
</dbReference>
<reference evidence="4 5" key="1">
    <citation type="journal article" date="2022" name="Allergy">
        <title>Genome assembly and annotation of Periplaneta americana reveal a comprehensive cockroach allergen profile.</title>
        <authorList>
            <person name="Wang L."/>
            <person name="Xiong Q."/>
            <person name="Saelim N."/>
            <person name="Wang L."/>
            <person name="Nong W."/>
            <person name="Wan A.T."/>
            <person name="Shi M."/>
            <person name="Liu X."/>
            <person name="Cao Q."/>
            <person name="Hui J.H.L."/>
            <person name="Sookrung N."/>
            <person name="Leung T.F."/>
            <person name="Tungtrongchitr A."/>
            <person name="Tsui S.K.W."/>
        </authorList>
    </citation>
    <scope>NUCLEOTIDE SEQUENCE [LARGE SCALE GENOMIC DNA]</scope>
    <source>
        <strain evidence="4">PWHHKU_190912</strain>
    </source>
</reference>
<dbReference type="Gene3D" id="3.40.50.2000">
    <property type="entry name" value="Glycogen Phosphorylase B"/>
    <property type="match status" value="2"/>
</dbReference>
<evidence type="ECO:0008006" key="6">
    <source>
        <dbReference type="Google" id="ProtNLM"/>
    </source>
</evidence>
<dbReference type="InterPro" id="IPR002213">
    <property type="entry name" value="UDP_glucos_trans"/>
</dbReference>
<dbReference type="EMBL" id="JAJSOF020000029">
    <property type="protein sequence ID" value="KAJ4431917.1"/>
    <property type="molecule type" value="Genomic_DNA"/>
</dbReference>
<proteinExistence type="inferred from homology"/>
<dbReference type="CDD" id="cd03784">
    <property type="entry name" value="GT1_Gtf-like"/>
    <property type="match status" value="2"/>
</dbReference>
<keyword evidence="3" id="KW-0808">Transferase</keyword>
<dbReference type="Proteomes" id="UP001148838">
    <property type="component" value="Unassembled WGS sequence"/>
</dbReference>